<proteinExistence type="predicted"/>
<dbReference type="PANTHER" id="PTHR33678:SF1">
    <property type="entry name" value="BLL1576 PROTEIN"/>
    <property type="match status" value="1"/>
</dbReference>
<reference evidence="2 3" key="1">
    <citation type="submission" date="2015-09" db="EMBL/GenBank/DDBJ databases">
        <authorList>
            <consortium name="Pathogen Informatics"/>
        </authorList>
    </citation>
    <scope>NUCLEOTIDE SEQUENCE [LARGE SCALE GENOMIC DNA]</scope>
    <source>
        <strain evidence="2 3">2789STDY5834880</strain>
    </source>
</reference>
<evidence type="ECO:0000313" key="3">
    <source>
        <dbReference type="Proteomes" id="UP000095657"/>
    </source>
</evidence>
<sequence>MMRCLEDGRLLWDNNPAENAIRPITLGRKNYLFCGNHEAAANMSVICSLLATCKAHHDVNPRDYLNDTIA</sequence>
<dbReference type="AlphaFoldDB" id="A0A174G4L2"/>
<feature type="domain" description="Transposase IS66 central" evidence="1">
    <location>
        <begin position="1"/>
        <end position="41"/>
    </location>
</feature>
<dbReference type="InterPro" id="IPR004291">
    <property type="entry name" value="Transposase_IS66_central"/>
</dbReference>
<dbReference type="Pfam" id="PF03050">
    <property type="entry name" value="DDE_Tnp_IS66"/>
    <property type="match status" value="1"/>
</dbReference>
<dbReference type="Proteomes" id="UP000095657">
    <property type="component" value="Unassembled WGS sequence"/>
</dbReference>
<dbReference type="InterPro" id="IPR052344">
    <property type="entry name" value="Transposase-related"/>
</dbReference>
<accession>A0A174G4L2</accession>
<dbReference type="EMBL" id="CZAI01000001">
    <property type="protein sequence ID" value="CUO55810.1"/>
    <property type="molecule type" value="Genomic_DNA"/>
</dbReference>
<name>A0A174G4L2_9BACE</name>
<organism evidence="2 3">
    <name type="scientific">Bacteroides caccae</name>
    <dbReference type="NCBI Taxonomy" id="47678"/>
    <lineage>
        <taxon>Bacteria</taxon>
        <taxon>Pseudomonadati</taxon>
        <taxon>Bacteroidota</taxon>
        <taxon>Bacteroidia</taxon>
        <taxon>Bacteroidales</taxon>
        <taxon>Bacteroidaceae</taxon>
        <taxon>Bacteroides</taxon>
    </lineage>
</organism>
<gene>
    <name evidence="2" type="ORF">ERS852494_00184</name>
</gene>
<evidence type="ECO:0000313" key="2">
    <source>
        <dbReference type="EMBL" id="CUO55810.1"/>
    </source>
</evidence>
<protein>
    <submittedName>
        <fullName evidence="2">Transposase IS66</fullName>
    </submittedName>
</protein>
<dbReference type="STRING" id="47678.ERS852494_00184"/>
<evidence type="ECO:0000259" key="1">
    <source>
        <dbReference type="Pfam" id="PF03050"/>
    </source>
</evidence>
<dbReference type="PANTHER" id="PTHR33678">
    <property type="entry name" value="BLL1576 PROTEIN"/>
    <property type="match status" value="1"/>
</dbReference>